<dbReference type="VEuPathDB" id="FungiDB:MYCFIDRAFT_204240"/>
<evidence type="ECO:0000313" key="2">
    <source>
        <dbReference type="Proteomes" id="UP000016932"/>
    </source>
</evidence>
<dbReference type="Proteomes" id="UP000016932">
    <property type="component" value="Unassembled WGS sequence"/>
</dbReference>
<accession>M3AVT8</accession>
<name>M3AVT8_PSEFD</name>
<dbReference type="GeneID" id="19336246"/>
<gene>
    <name evidence="1" type="ORF">MYCFIDRAFT_204240</name>
</gene>
<organism evidence="1 2">
    <name type="scientific">Pseudocercospora fijiensis (strain CIRAD86)</name>
    <name type="common">Black leaf streak disease fungus</name>
    <name type="synonym">Mycosphaerella fijiensis</name>
    <dbReference type="NCBI Taxonomy" id="383855"/>
    <lineage>
        <taxon>Eukaryota</taxon>
        <taxon>Fungi</taxon>
        <taxon>Dikarya</taxon>
        <taxon>Ascomycota</taxon>
        <taxon>Pezizomycotina</taxon>
        <taxon>Dothideomycetes</taxon>
        <taxon>Dothideomycetidae</taxon>
        <taxon>Mycosphaerellales</taxon>
        <taxon>Mycosphaerellaceae</taxon>
        <taxon>Pseudocercospora</taxon>
    </lineage>
</organism>
<feature type="non-terminal residue" evidence="1">
    <location>
        <position position="1"/>
    </location>
</feature>
<dbReference type="RefSeq" id="XP_007928477.1">
    <property type="nucleotide sequence ID" value="XM_007930286.1"/>
</dbReference>
<protein>
    <submittedName>
        <fullName evidence="1">Uncharacterized protein</fullName>
    </submittedName>
</protein>
<keyword evidence="2" id="KW-1185">Reference proteome</keyword>
<dbReference type="EMBL" id="KB446560">
    <property type="protein sequence ID" value="EME81238.1"/>
    <property type="molecule type" value="Genomic_DNA"/>
</dbReference>
<reference evidence="1 2" key="1">
    <citation type="journal article" date="2012" name="PLoS Pathog.">
        <title>Diverse lifestyles and strategies of plant pathogenesis encoded in the genomes of eighteen Dothideomycetes fungi.</title>
        <authorList>
            <person name="Ohm R.A."/>
            <person name="Feau N."/>
            <person name="Henrissat B."/>
            <person name="Schoch C.L."/>
            <person name="Horwitz B.A."/>
            <person name="Barry K.W."/>
            <person name="Condon B.J."/>
            <person name="Copeland A.C."/>
            <person name="Dhillon B."/>
            <person name="Glaser F."/>
            <person name="Hesse C.N."/>
            <person name="Kosti I."/>
            <person name="LaButti K."/>
            <person name="Lindquist E.A."/>
            <person name="Lucas S."/>
            <person name="Salamov A.A."/>
            <person name="Bradshaw R.E."/>
            <person name="Ciuffetti L."/>
            <person name="Hamelin R.C."/>
            <person name="Kema G.H.J."/>
            <person name="Lawrence C."/>
            <person name="Scott J.A."/>
            <person name="Spatafora J.W."/>
            <person name="Turgeon B.G."/>
            <person name="de Wit P.J.G.M."/>
            <person name="Zhong S."/>
            <person name="Goodwin S.B."/>
            <person name="Grigoriev I.V."/>
        </authorList>
    </citation>
    <scope>NUCLEOTIDE SEQUENCE [LARGE SCALE GENOMIC DNA]</scope>
    <source>
        <strain evidence="1 2">CIRAD86</strain>
    </source>
</reference>
<dbReference type="OrthoDB" id="10359447at2759"/>
<dbReference type="AlphaFoldDB" id="M3AVT8"/>
<dbReference type="HOGENOM" id="CLU_2216220_0_0_1"/>
<evidence type="ECO:0000313" key="1">
    <source>
        <dbReference type="EMBL" id="EME81238.1"/>
    </source>
</evidence>
<sequence length="107" mass="12186">AASPLDSREKNVPYTFEQELAVLRSWNREPNLGSNEITTSLESNHRVDTRCRSTATGVPHAEWRRSDAVYRGPADSDSLDHPVQVDECRSLARSTARWLIQHTNIER</sequence>
<dbReference type="KEGG" id="pfj:MYCFIDRAFT_204240"/>
<proteinExistence type="predicted"/>